<dbReference type="Proteomes" id="UP001642487">
    <property type="component" value="Chromosome 8"/>
</dbReference>
<organism evidence="1 2">
    <name type="scientific">Citrullus colocynthis</name>
    <name type="common">colocynth</name>
    <dbReference type="NCBI Taxonomy" id="252529"/>
    <lineage>
        <taxon>Eukaryota</taxon>
        <taxon>Viridiplantae</taxon>
        <taxon>Streptophyta</taxon>
        <taxon>Embryophyta</taxon>
        <taxon>Tracheophyta</taxon>
        <taxon>Spermatophyta</taxon>
        <taxon>Magnoliopsida</taxon>
        <taxon>eudicotyledons</taxon>
        <taxon>Gunneridae</taxon>
        <taxon>Pentapetalae</taxon>
        <taxon>rosids</taxon>
        <taxon>fabids</taxon>
        <taxon>Cucurbitales</taxon>
        <taxon>Cucurbitaceae</taxon>
        <taxon>Benincaseae</taxon>
        <taxon>Citrullus</taxon>
    </lineage>
</organism>
<protein>
    <submittedName>
        <fullName evidence="1">Uncharacterized protein</fullName>
    </submittedName>
</protein>
<reference evidence="1 2" key="1">
    <citation type="submission" date="2024-03" db="EMBL/GenBank/DDBJ databases">
        <authorList>
            <person name="Gkanogiannis A."/>
            <person name="Becerra Lopez-Lavalle L."/>
        </authorList>
    </citation>
    <scope>NUCLEOTIDE SEQUENCE [LARGE SCALE GENOMIC DNA]</scope>
</reference>
<evidence type="ECO:0000313" key="2">
    <source>
        <dbReference type="Proteomes" id="UP001642487"/>
    </source>
</evidence>
<proteinExistence type="predicted"/>
<accession>A0ABP0Z6V4</accession>
<keyword evidence="2" id="KW-1185">Reference proteome</keyword>
<sequence length="68" mass="7801">MQAYHYSNPTQPFFNQSPPSVSLLRLSILRGRCLSRSLSLNQSPRFRRRRSFVELLFASHSALHAVLG</sequence>
<name>A0ABP0Z6V4_9ROSI</name>
<dbReference type="EMBL" id="OZ021742">
    <property type="protein sequence ID" value="CAK9327653.1"/>
    <property type="molecule type" value="Genomic_DNA"/>
</dbReference>
<evidence type="ECO:0000313" key="1">
    <source>
        <dbReference type="EMBL" id="CAK9327653.1"/>
    </source>
</evidence>
<gene>
    <name evidence="1" type="ORF">CITCOLO1_LOCUS20039</name>
</gene>